<dbReference type="InterPro" id="IPR004408">
    <property type="entry name" value="Biotin_CoA_COase_ligase"/>
</dbReference>
<dbReference type="GO" id="GO:0005737">
    <property type="term" value="C:cytoplasm"/>
    <property type="evidence" value="ECO:0007669"/>
    <property type="project" value="TreeGrafter"/>
</dbReference>
<gene>
    <name evidence="5" type="ORF">FDO65_15395</name>
</gene>
<keyword evidence="6" id="KW-1185">Reference proteome</keyword>
<protein>
    <recommendedName>
        <fullName evidence="3">biotin--[biotin carboxyl-carrier protein] ligase</fullName>
        <ecNumber evidence="3">6.3.4.15</ecNumber>
    </recommendedName>
</protein>
<dbReference type="Gene3D" id="2.30.30.100">
    <property type="match status" value="1"/>
</dbReference>
<dbReference type="Pfam" id="PF03099">
    <property type="entry name" value="BPL_LplA_LipB"/>
    <property type="match status" value="1"/>
</dbReference>
<evidence type="ECO:0000313" key="6">
    <source>
        <dbReference type="Proteomes" id="UP000306985"/>
    </source>
</evidence>
<dbReference type="InterPro" id="IPR045864">
    <property type="entry name" value="aa-tRNA-synth_II/BPL/LPL"/>
</dbReference>
<dbReference type="OrthoDB" id="9807064at2"/>
<dbReference type="Gene3D" id="3.30.930.10">
    <property type="entry name" value="Bira Bifunctional Protein, Domain 2"/>
    <property type="match status" value="1"/>
</dbReference>
<dbReference type="PROSITE" id="PS51733">
    <property type="entry name" value="BPL_LPL_CATALYTIC"/>
    <property type="match status" value="1"/>
</dbReference>
<dbReference type="EMBL" id="SZZH01000003">
    <property type="protein sequence ID" value="TKV58878.1"/>
    <property type="molecule type" value="Genomic_DNA"/>
</dbReference>
<dbReference type="Proteomes" id="UP000306985">
    <property type="component" value="Unassembled WGS sequence"/>
</dbReference>
<dbReference type="NCBIfam" id="TIGR00121">
    <property type="entry name" value="birA_ligase"/>
    <property type="match status" value="1"/>
</dbReference>
<evidence type="ECO:0000313" key="5">
    <source>
        <dbReference type="EMBL" id="TKV58878.1"/>
    </source>
</evidence>
<dbReference type="CDD" id="cd16442">
    <property type="entry name" value="BPL"/>
    <property type="match status" value="1"/>
</dbReference>
<dbReference type="EC" id="6.3.4.15" evidence="3"/>
<dbReference type="GO" id="GO:0004077">
    <property type="term" value="F:biotin--[biotin carboxyl-carrier protein] ligase activity"/>
    <property type="evidence" value="ECO:0007669"/>
    <property type="project" value="UniProtKB-EC"/>
</dbReference>
<dbReference type="Pfam" id="PF02237">
    <property type="entry name" value="BPL_C"/>
    <property type="match status" value="1"/>
</dbReference>
<evidence type="ECO:0000256" key="2">
    <source>
        <dbReference type="ARBA" id="ARBA00023267"/>
    </source>
</evidence>
<dbReference type="InterPro" id="IPR004143">
    <property type="entry name" value="BPL_LPL_catalytic"/>
</dbReference>
<organism evidence="5 6">
    <name type="scientific">Nakamurella flava</name>
    <dbReference type="NCBI Taxonomy" id="2576308"/>
    <lineage>
        <taxon>Bacteria</taxon>
        <taxon>Bacillati</taxon>
        <taxon>Actinomycetota</taxon>
        <taxon>Actinomycetes</taxon>
        <taxon>Nakamurellales</taxon>
        <taxon>Nakamurellaceae</taxon>
        <taxon>Nakamurella</taxon>
    </lineage>
</organism>
<sequence length="293" mass="30056">MSEAPAVADSRRPLSAAGLAAAVGGLAGRWSVEHVPQTGSTNADLADRLTDPATAPDVADGTVLVTEEQVSGRGRAGRSWHCPAGAGLMFSVAHRLPRVAGPQRGWVGIVLGVAVVEGLRAATGLPATLKWPNDVLIDDHKCAGVLGEFAGPGVVVGTGINVSLTPDELAAATPPRTPAATAPTPPTSLLAAGSPLLDRGLLLAAILERLGHWFDRWGQAGGDPVRSGLRDAYRAQCATLGRAVRLDLPGDRQITGYAADIAVDGAIVVVTADGTRRTYGAADVVHLRPARRT</sequence>
<name>A0A4U6QFM0_9ACTN</name>
<dbReference type="InterPro" id="IPR003142">
    <property type="entry name" value="BPL_C"/>
</dbReference>
<dbReference type="AlphaFoldDB" id="A0A4U6QFM0"/>
<feature type="domain" description="BPL/LPL catalytic" evidence="4">
    <location>
        <begin position="23"/>
        <end position="218"/>
    </location>
</feature>
<keyword evidence="2" id="KW-0092">Biotin</keyword>
<accession>A0A4U6QFM0</accession>
<reference evidence="5 6" key="1">
    <citation type="submission" date="2019-05" db="EMBL/GenBank/DDBJ databases">
        <title>Nakamurella sp. N5BH11, whole genome shotgun sequence.</title>
        <authorList>
            <person name="Tuo L."/>
        </authorList>
    </citation>
    <scope>NUCLEOTIDE SEQUENCE [LARGE SCALE GENOMIC DNA]</scope>
    <source>
        <strain evidence="5 6">N5BH11</strain>
    </source>
</reference>
<evidence type="ECO:0000256" key="3">
    <source>
        <dbReference type="ARBA" id="ARBA00024227"/>
    </source>
</evidence>
<dbReference type="SUPFAM" id="SSF55681">
    <property type="entry name" value="Class II aaRS and biotin synthetases"/>
    <property type="match status" value="1"/>
</dbReference>
<dbReference type="PANTHER" id="PTHR12835:SF5">
    <property type="entry name" value="BIOTIN--PROTEIN LIGASE"/>
    <property type="match status" value="1"/>
</dbReference>
<keyword evidence="1 5" id="KW-0436">Ligase</keyword>
<comment type="caution">
    <text evidence="5">The sequence shown here is derived from an EMBL/GenBank/DDBJ whole genome shotgun (WGS) entry which is preliminary data.</text>
</comment>
<dbReference type="PANTHER" id="PTHR12835">
    <property type="entry name" value="BIOTIN PROTEIN LIGASE"/>
    <property type="match status" value="1"/>
</dbReference>
<evidence type="ECO:0000259" key="4">
    <source>
        <dbReference type="PROSITE" id="PS51733"/>
    </source>
</evidence>
<proteinExistence type="predicted"/>
<evidence type="ECO:0000256" key="1">
    <source>
        <dbReference type="ARBA" id="ARBA00022598"/>
    </source>
</evidence>
<dbReference type="RefSeq" id="WP_137450538.1">
    <property type="nucleotide sequence ID" value="NZ_SZZH01000003.1"/>
</dbReference>